<dbReference type="Proteomes" id="UP000037510">
    <property type="component" value="Unassembled WGS sequence"/>
</dbReference>
<accession>A0A0L7L0C2</accession>
<reference evidence="2 3" key="1">
    <citation type="journal article" date="2015" name="Genome Biol. Evol.">
        <title>The genome of winter moth (Operophtera brumata) provides a genomic perspective on sexual dimorphism and phenology.</title>
        <authorList>
            <person name="Derks M.F."/>
            <person name="Smit S."/>
            <person name="Salis L."/>
            <person name="Schijlen E."/>
            <person name="Bossers A."/>
            <person name="Mateman C."/>
            <person name="Pijl A.S."/>
            <person name="de Ridder D."/>
            <person name="Groenen M.A."/>
            <person name="Visser M.E."/>
            <person name="Megens H.J."/>
        </authorList>
    </citation>
    <scope>NUCLEOTIDE SEQUENCE [LARGE SCALE GENOMIC DNA]</scope>
    <source>
        <strain evidence="2">WM2013NL</strain>
        <tissue evidence="2">Head and thorax</tissue>
    </source>
</reference>
<comment type="caution">
    <text evidence="2">The sequence shown here is derived from an EMBL/GenBank/DDBJ whole genome shotgun (WGS) entry which is preliminary data.</text>
</comment>
<dbReference type="SUPFAM" id="SSF56784">
    <property type="entry name" value="HAD-like"/>
    <property type="match status" value="1"/>
</dbReference>
<dbReference type="Pfam" id="PF03031">
    <property type="entry name" value="NIF"/>
    <property type="match status" value="1"/>
</dbReference>
<feature type="non-terminal residue" evidence="2">
    <location>
        <position position="166"/>
    </location>
</feature>
<protein>
    <submittedName>
        <fullName evidence="2">Mitochondrial import inner membrane translocase subunit TIM50-C</fullName>
    </submittedName>
</protein>
<keyword evidence="3" id="KW-1185">Reference proteome</keyword>
<proteinExistence type="predicted"/>
<dbReference type="InterPro" id="IPR023214">
    <property type="entry name" value="HAD_sf"/>
</dbReference>
<dbReference type="InterPro" id="IPR036412">
    <property type="entry name" value="HAD-like_sf"/>
</dbReference>
<evidence type="ECO:0000313" key="2">
    <source>
        <dbReference type="EMBL" id="KOB68937.1"/>
    </source>
</evidence>
<dbReference type="EMBL" id="JTDY01003835">
    <property type="protein sequence ID" value="KOB68937.1"/>
    <property type="molecule type" value="Genomic_DNA"/>
</dbReference>
<feature type="domain" description="FCP1 homology" evidence="1">
    <location>
        <begin position="112"/>
        <end position="166"/>
    </location>
</feature>
<dbReference type="STRING" id="104452.A0A0L7L0C2"/>
<sequence length="166" mass="19733">MGAPRRDDEGKLIEDEFSHLPTAMQYLRRTWKELTFYEKMGAPRRDDEGKLIEDEFSHLPTAMQYLRRTWKELTFYEKMIKEPSREKLLPDPLPAPYQPTYTLVLEFTDVLVVIFTTENAFMIWPVIDKLDPENKFISYRLFRDSTHFVDGVHVKNLDGLNRDLSK</sequence>
<gene>
    <name evidence="2" type="ORF">OBRU01_17709</name>
</gene>
<evidence type="ECO:0000313" key="3">
    <source>
        <dbReference type="Proteomes" id="UP000037510"/>
    </source>
</evidence>
<dbReference type="AlphaFoldDB" id="A0A0L7L0C2"/>
<evidence type="ECO:0000259" key="1">
    <source>
        <dbReference type="Pfam" id="PF03031"/>
    </source>
</evidence>
<organism evidence="2 3">
    <name type="scientific">Operophtera brumata</name>
    <name type="common">Winter moth</name>
    <name type="synonym">Phalaena brumata</name>
    <dbReference type="NCBI Taxonomy" id="104452"/>
    <lineage>
        <taxon>Eukaryota</taxon>
        <taxon>Metazoa</taxon>
        <taxon>Ecdysozoa</taxon>
        <taxon>Arthropoda</taxon>
        <taxon>Hexapoda</taxon>
        <taxon>Insecta</taxon>
        <taxon>Pterygota</taxon>
        <taxon>Neoptera</taxon>
        <taxon>Endopterygota</taxon>
        <taxon>Lepidoptera</taxon>
        <taxon>Glossata</taxon>
        <taxon>Ditrysia</taxon>
        <taxon>Geometroidea</taxon>
        <taxon>Geometridae</taxon>
        <taxon>Larentiinae</taxon>
        <taxon>Operophtera</taxon>
    </lineage>
</organism>
<name>A0A0L7L0C2_OPEBR</name>
<dbReference type="Gene3D" id="3.40.50.1000">
    <property type="entry name" value="HAD superfamily/HAD-like"/>
    <property type="match status" value="1"/>
</dbReference>
<dbReference type="InterPro" id="IPR004274">
    <property type="entry name" value="FCP1_dom"/>
</dbReference>